<dbReference type="Proteomes" id="UP001597045">
    <property type="component" value="Unassembled WGS sequence"/>
</dbReference>
<protein>
    <submittedName>
        <fullName evidence="3">Uncharacterized protein</fullName>
    </submittedName>
</protein>
<evidence type="ECO:0000256" key="1">
    <source>
        <dbReference type="SAM" id="MobiDB-lite"/>
    </source>
</evidence>
<name>A0ABW3MI87_9PSEU</name>
<organism evidence="3 4">
    <name type="scientific">Kibdelosporangium lantanae</name>
    <dbReference type="NCBI Taxonomy" id="1497396"/>
    <lineage>
        <taxon>Bacteria</taxon>
        <taxon>Bacillati</taxon>
        <taxon>Actinomycetota</taxon>
        <taxon>Actinomycetes</taxon>
        <taxon>Pseudonocardiales</taxon>
        <taxon>Pseudonocardiaceae</taxon>
        <taxon>Kibdelosporangium</taxon>
    </lineage>
</organism>
<feature type="compositionally biased region" description="Basic and acidic residues" evidence="1">
    <location>
        <begin position="26"/>
        <end position="35"/>
    </location>
</feature>
<gene>
    <name evidence="3" type="ORF">ACFQ1S_35560</name>
</gene>
<keyword evidence="2" id="KW-1133">Transmembrane helix</keyword>
<feature type="region of interest" description="Disordered" evidence="1">
    <location>
        <begin position="67"/>
        <end position="144"/>
    </location>
</feature>
<evidence type="ECO:0000313" key="3">
    <source>
        <dbReference type="EMBL" id="MFD1050468.1"/>
    </source>
</evidence>
<evidence type="ECO:0000313" key="4">
    <source>
        <dbReference type="Proteomes" id="UP001597045"/>
    </source>
</evidence>
<dbReference type="EMBL" id="JBHTIS010002860">
    <property type="protein sequence ID" value="MFD1050468.1"/>
    <property type="molecule type" value="Genomic_DNA"/>
</dbReference>
<reference evidence="4" key="1">
    <citation type="journal article" date="2019" name="Int. J. Syst. Evol. Microbiol.">
        <title>The Global Catalogue of Microorganisms (GCM) 10K type strain sequencing project: providing services to taxonomists for standard genome sequencing and annotation.</title>
        <authorList>
            <consortium name="The Broad Institute Genomics Platform"/>
            <consortium name="The Broad Institute Genome Sequencing Center for Infectious Disease"/>
            <person name="Wu L."/>
            <person name="Ma J."/>
        </authorList>
    </citation>
    <scope>NUCLEOTIDE SEQUENCE [LARGE SCALE GENOMIC DNA]</scope>
    <source>
        <strain evidence="4">JCM 31486</strain>
    </source>
</reference>
<keyword evidence="4" id="KW-1185">Reference proteome</keyword>
<feature type="transmembrane region" description="Helical" evidence="2">
    <location>
        <begin position="41"/>
        <end position="63"/>
    </location>
</feature>
<feature type="region of interest" description="Disordered" evidence="1">
    <location>
        <begin position="15"/>
        <end position="35"/>
    </location>
</feature>
<keyword evidence="2" id="KW-0812">Transmembrane</keyword>
<evidence type="ECO:0000256" key="2">
    <source>
        <dbReference type="SAM" id="Phobius"/>
    </source>
</evidence>
<feature type="compositionally biased region" description="Low complexity" evidence="1">
    <location>
        <begin position="122"/>
        <end position="135"/>
    </location>
</feature>
<comment type="caution">
    <text evidence="3">The sequence shown here is derived from an EMBL/GenBank/DDBJ whole genome shotgun (WGS) entry which is preliminary data.</text>
</comment>
<keyword evidence="2" id="KW-0472">Membrane</keyword>
<proteinExistence type="predicted"/>
<feature type="non-terminal residue" evidence="3">
    <location>
        <position position="144"/>
    </location>
</feature>
<accession>A0ABW3MI87</accession>
<sequence>MDEKKLTELFNDAVRDAPPASFGTGEVRRASKRATERRRTAIVGGSVLAVVLLGGGVVTGIALSGETMSSNASAPMVASSGQGDGGGTMYDNGAPPPGPSARVESGQPNDRPEGPKQGGSLTGSAGPSAGSTPGGCEKADRELA</sequence>